<sequence>MSGSAQDPATMSVDEKLDFLMAAVTWMMGEMTTMNARLDDHDHRLALLEDRASDRVVVFTNGGVKDEDSKVLPCVGPPCSAAWVACRGAPRPPLLAVPARTCERRRCPRPHARRRTVSAARRSPRPAGAGPPRSAAWVACRGAPRRPLLAAPARTCERHRRPRLNARRRTTSAAHRSPRPAPSRAPHGRSSARPVGTPPPHRPTAPPREDTAARVETLATTASGSSGPFMGRSSTKGEKKRATSTTQADDSNGTARGRAVKKKGV</sequence>
<feature type="region of interest" description="Disordered" evidence="1">
    <location>
        <begin position="150"/>
        <end position="265"/>
    </location>
</feature>
<reference evidence="2" key="1">
    <citation type="journal article" date="2021" name="bioRxiv">
        <title>Whole Genome Assembly and Annotation of Northern Wild Rice, Zizania palustris L., Supports a Whole Genome Duplication in the Zizania Genus.</title>
        <authorList>
            <person name="Haas M."/>
            <person name="Kono T."/>
            <person name="Macchietto M."/>
            <person name="Millas R."/>
            <person name="McGilp L."/>
            <person name="Shao M."/>
            <person name="Duquette J."/>
            <person name="Hirsch C.N."/>
            <person name="Kimball J."/>
        </authorList>
    </citation>
    <scope>NUCLEOTIDE SEQUENCE</scope>
    <source>
        <tissue evidence="2">Fresh leaf tissue</tissue>
    </source>
</reference>
<accession>A0A8J5WT67</accession>
<dbReference type="EMBL" id="JAAALK010000079">
    <property type="protein sequence ID" value="KAG8096195.1"/>
    <property type="molecule type" value="Genomic_DNA"/>
</dbReference>
<reference evidence="2" key="2">
    <citation type="submission" date="2021-02" db="EMBL/GenBank/DDBJ databases">
        <authorList>
            <person name="Kimball J.A."/>
            <person name="Haas M.W."/>
            <person name="Macchietto M."/>
            <person name="Kono T."/>
            <person name="Duquette J."/>
            <person name="Shao M."/>
        </authorList>
    </citation>
    <scope>NUCLEOTIDE SEQUENCE</scope>
    <source>
        <tissue evidence="2">Fresh leaf tissue</tissue>
    </source>
</reference>
<evidence type="ECO:0000313" key="3">
    <source>
        <dbReference type="Proteomes" id="UP000729402"/>
    </source>
</evidence>
<evidence type="ECO:0000313" key="2">
    <source>
        <dbReference type="EMBL" id="KAG8096195.1"/>
    </source>
</evidence>
<comment type="caution">
    <text evidence="2">The sequence shown here is derived from an EMBL/GenBank/DDBJ whole genome shotgun (WGS) entry which is preliminary data.</text>
</comment>
<feature type="compositionally biased region" description="Low complexity" evidence="1">
    <location>
        <begin position="182"/>
        <end position="195"/>
    </location>
</feature>
<dbReference type="AlphaFoldDB" id="A0A8J5WT67"/>
<feature type="compositionally biased region" description="Polar residues" evidence="1">
    <location>
        <begin position="243"/>
        <end position="254"/>
    </location>
</feature>
<keyword evidence="3" id="KW-1185">Reference proteome</keyword>
<organism evidence="2 3">
    <name type="scientific">Zizania palustris</name>
    <name type="common">Northern wild rice</name>
    <dbReference type="NCBI Taxonomy" id="103762"/>
    <lineage>
        <taxon>Eukaryota</taxon>
        <taxon>Viridiplantae</taxon>
        <taxon>Streptophyta</taxon>
        <taxon>Embryophyta</taxon>
        <taxon>Tracheophyta</taxon>
        <taxon>Spermatophyta</taxon>
        <taxon>Magnoliopsida</taxon>
        <taxon>Liliopsida</taxon>
        <taxon>Poales</taxon>
        <taxon>Poaceae</taxon>
        <taxon>BOP clade</taxon>
        <taxon>Oryzoideae</taxon>
        <taxon>Oryzeae</taxon>
        <taxon>Zizaniinae</taxon>
        <taxon>Zizania</taxon>
    </lineage>
</organism>
<feature type="compositionally biased region" description="Basic residues" evidence="1">
    <location>
        <begin position="157"/>
        <end position="170"/>
    </location>
</feature>
<name>A0A8J5WT67_ZIZPA</name>
<feature type="region of interest" description="Disordered" evidence="1">
    <location>
        <begin position="106"/>
        <end position="136"/>
    </location>
</feature>
<feature type="compositionally biased region" description="Pro residues" evidence="1">
    <location>
        <begin position="196"/>
        <end position="206"/>
    </location>
</feature>
<dbReference type="Proteomes" id="UP000729402">
    <property type="component" value="Unassembled WGS sequence"/>
</dbReference>
<feature type="compositionally biased region" description="Low complexity" evidence="1">
    <location>
        <begin position="117"/>
        <end position="136"/>
    </location>
</feature>
<evidence type="ECO:0000256" key="1">
    <source>
        <dbReference type="SAM" id="MobiDB-lite"/>
    </source>
</evidence>
<proteinExistence type="predicted"/>
<protein>
    <submittedName>
        <fullName evidence="2">Uncharacterized protein</fullName>
    </submittedName>
</protein>
<gene>
    <name evidence="2" type="ORF">GUJ93_ZPchr0013g38037</name>
</gene>
<feature type="compositionally biased region" description="Basic residues" evidence="1">
    <location>
        <begin position="106"/>
        <end position="116"/>
    </location>
</feature>